<evidence type="ECO:0000256" key="9">
    <source>
        <dbReference type="PROSITE-ProRule" id="PRU00781"/>
    </source>
</evidence>
<dbReference type="AlphaFoldDB" id="A0A151ZHB7"/>
<evidence type="ECO:0000259" key="12">
    <source>
        <dbReference type="PROSITE" id="PS50262"/>
    </source>
</evidence>
<dbReference type="PANTHER" id="PTHR23086">
    <property type="entry name" value="PHOSPHATIDYLINOSITOL-4-PHOSPHATE 5-KINASE"/>
    <property type="match status" value="1"/>
</dbReference>
<evidence type="ECO:0000313" key="14">
    <source>
        <dbReference type="EMBL" id="KYQ93372.1"/>
    </source>
</evidence>
<dbReference type="GO" id="GO:0016308">
    <property type="term" value="F:1-phosphatidylinositol-4-phosphate 5-kinase activity"/>
    <property type="evidence" value="ECO:0007669"/>
    <property type="project" value="TreeGrafter"/>
</dbReference>
<accession>A0A151ZHB7</accession>
<dbReference type="PROSITE" id="PS50262">
    <property type="entry name" value="G_PROTEIN_RECEP_F1_2"/>
    <property type="match status" value="1"/>
</dbReference>
<evidence type="ECO:0000256" key="5">
    <source>
        <dbReference type="ARBA" id="ARBA00023040"/>
    </source>
</evidence>
<dbReference type="EMBL" id="LODT01000028">
    <property type="protein sequence ID" value="KYQ93372.1"/>
    <property type="molecule type" value="Genomic_DNA"/>
</dbReference>
<feature type="domain" description="G-protein coupled receptors family 2 profile 2" evidence="11">
    <location>
        <begin position="5"/>
        <end position="264"/>
    </location>
</feature>
<dbReference type="GO" id="GO:0046854">
    <property type="term" value="P:phosphatidylinositol phosphate biosynthetic process"/>
    <property type="evidence" value="ECO:0007669"/>
    <property type="project" value="TreeGrafter"/>
</dbReference>
<feature type="transmembrane region" description="Helical" evidence="10">
    <location>
        <begin position="240"/>
        <end position="261"/>
    </location>
</feature>
<dbReference type="Gene3D" id="1.20.1070.10">
    <property type="entry name" value="Rhodopsin 7-helix transmembrane proteins"/>
    <property type="match status" value="1"/>
</dbReference>
<keyword evidence="5" id="KW-0297">G-protein coupled receptor</keyword>
<dbReference type="STRING" id="361077.A0A151ZHB7"/>
<keyword evidence="9" id="KW-0067">ATP-binding</keyword>
<organism evidence="14 15">
    <name type="scientific">Tieghemostelium lacteum</name>
    <name type="common">Slime mold</name>
    <name type="synonym">Dictyostelium lacteum</name>
    <dbReference type="NCBI Taxonomy" id="361077"/>
    <lineage>
        <taxon>Eukaryota</taxon>
        <taxon>Amoebozoa</taxon>
        <taxon>Evosea</taxon>
        <taxon>Eumycetozoa</taxon>
        <taxon>Dictyostelia</taxon>
        <taxon>Dictyosteliales</taxon>
        <taxon>Raperosteliaceae</taxon>
        <taxon>Tieghemostelium</taxon>
    </lineage>
</organism>
<keyword evidence="15" id="KW-1185">Reference proteome</keyword>
<keyword evidence="9" id="KW-0808">Transferase</keyword>
<dbReference type="Pfam" id="PF01504">
    <property type="entry name" value="PIP5K"/>
    <property type="match status" value="2"/>
</dbReference>
<dbReference type="PROSITE" id="PS51455">
    <property type="entry name" value="PIPK"/>
    <property type="match status" value="1"/>
</dbReference>
<dbReference type="InterPro" id="IPR002498">
    <property type="entry name" value="PInositol-4-P-4/5-kinase_core"/>
</dbReference>
<feature type="domain" description="G-protein coupled receptors family 1 profile" evidence="12">
    <location>
        <begin position="22"/>
        <end position="260"/>
    </location>
</feature>
<dbReference type="GO" id="GO:0005886">
    <property type="term" value="C:plasma membrane"/>
    <property type="evidence" value="ECO:0007669"/>
    <property type="project" value="TreeGrafter"/>
</dbReference>
<evidence type="ECO:0000313" key="15">
    <source>
        <dbReference type="Proteomes" id="UP000076078"/>
    </source>
</evidence>
<evidence type="ECO:0000259" key="11">
    <source>
        <dbReference type="PROSITE" id="PS50261"/>
    </source>
</evidence>
<keyword evidence="9" id="KW-0547">Nucleotide-binding</keyword>
<keyword evidence="6 10" id="KW-0472">Membrane</keyword>
<dbReference type="SMART" id="SM01330">
    <property type="entry name" value="Frizzled"/>
    <property type="match status" value="1"/>
</dbReference>
<keyword evidence="8" id="KW-0807">Transducer</keyword>
<dbReference type="InterPro" id="IPR023610">
    <property type="entry name" value="PInositol-4/5-P-5/4-kinase"/>
</dbReference>
<dbReference type="GO" id="GO:0005524">
    <property type="term" value="F:ATP binding"/>
    <property type="evidence" value="ECO:0007669"/>
    <property type="project" value="UniProtKB-UniRule"/>
</dbReference>
<dbReference type="InterPro" id="IPR022343">
    <property type="entry name" value="GCR1-cAMP_receptor"/>
</dbReference>
<comment type="similarity">
    <text evidence="2">Belongs to the G-protein coupled receptor Fz/Smo family.</text>
</comment>
<keyword evidence="7 14" id="KW-0675">Receptor</keyword>
<evidence type="ECO:0000256" key="7">
    <source>
        <dbReference type="ARBA" id="ARBA00023170"/>
    </source>
</evidence>
<dbReference type="SMART" id="SM00330">
    <property type="entry name" value="PIPKc"/>
    <property type="match status" value="1"/>
</dbReference>
<dbReference type="GO" id="GO:0004930">
    <property type="term" value="F:G protein-coupled receptor activity"/>
    <property type="evidence" value="ECO:0007669"/>
    <property type="project" value="UniProtKB-KW"/>
</dbReference>
<comment type="subcellular location">
    <subcellularLocation>
        <location evidence="1">Membrane</location>
        <topology evidence="1">Multi-pass membrane protein</topology>
    </subcellularLocation>
</comment>
<dbReference type="InParanoid" id="A0A151ZHB7"/>
<evidence type="ECO:0000256" key="3">
    <source>
        <dbReference type="ARBA" id="ARBA00022692"/>
    </source>
</evidence>
<evidence type="ECO:0000256" key="4">
    <source>
        <dbReference type="ARBA" id="ARBA00022989"/>
    </source>
</evidence>
<dbReference type="OrthoDB" id="2129491at2759"/>
<dbReference type="PANTHER" id="PTHR23086:SF124">
    <property type="entry name" value="G-PROTEIN-COUPLED RECEPTOR FAMILY PROTEIN"/>
    <property type="match status" value="1"/>
</dbReference>
<dbReference type="SUPFAM" id="SSF56104">
    <property type="entry name" value="SAICAR synthase-like"/>
    <property type="match status" value="1"/>
</dbReference>
<reference evidence="14 15" key="1">
    <citation type="submission" date="2015-12" db="EMBL/GenBank/DDBJ databases">
        <title>Dictyostelia acquired genes for synthesis and detection of signals that induce cell-type specialization by lateral gene transfer from prokaryotes.</title>
        <authorList>
            <person name="Gloeckner G."/>
            <person name="Schaap P."/>
        </authorList>
    </citation>
    <scope>NUCLEOTIDE SEQUENCE [LARGE SCALE GENOMIC DNA]</scope>
    <source>
        <strain evidence="14 15">TK</strain>
    </source>
</reference>
<dbReference type="PRINTS" id="PR00247">
    <property type="entry name" value="GPCRCAMP"/>
</dbReference>
<dbReference type="GO" id="GO:0030552">
    <property type="term" value="F:cAMP binding"/>
    <property type="evidence" value="ECO:0007669"/>
    <property type="project" value="InterPro"/>
</dbReference>
<dbReference type="InterPro" id="IPR027484">
    <property type="entry name" value="PInositol-4-P-5-kinase_N"/>
</dbReference>
<dbReference type="PROSITE" id="PS50261">
    <property type="entry name" value="G_PROTEIN_RECEP_F2_4"/>
    <property type="match status" value="1"/>
</dbReference>
<evidence type="ECO:0000256" key="2">
    <source>
        <dbReference type="ARBA" id="ARBA00008077"/>
    </source>
</evidence>
<proteinExistence type="inferred from homology"/>
<feature type="transmembrane region" description="Helical" evidence="10">
    <location>
        <begin position="117"/>
        <end position="139"/>
    </location>
</feature>
<evidence type="ECO:0000256" key="8">
    <source>
        <dbReference type="ARBA" id="ARBA00023224"/>
    </source>
</evidence>
<feature type="transmembrane region" description="Helical" evidence="10">
    <location>
        <begin position="12"/>
        <end position="32"/>
    </location>
</feature>
<feature type="transmembrane region" description="Helical" evidence="10">
    <location>
        <begin position="159"/>
        <end position="183"/>
    </location>
</feature>
<dbReference type="Proteomes" id="UP000076078">
    <property type="component" value="Unassembled WGS sequence"/>
</dbReference>
<comment type="caution">
    <text evidence="14">The sequence shown here is derived from an EMBL/GenBank/DDBJ whole genome shotgun (WGS) entry which is preliminary data.</text>
</comment>
<dbReference type="Gene3D" id="3.30.800.10">
    <property type="entry name" value="Phosphatidylinositol Phosphate Kinase II Beta"/>
    <property type="match status" value="1"/>
</dbReference>
<keyword evidence="9" id="KW-0418">Kinase</keyword>
<gene>
    <name evidence="14" type="ORF">DLAC_06049</name>
</gene>
<dbReference type="Pfam" id="PF05462">
    <property type="entry name" value="Dicty_CAR"/>
    <property type="match status" value="1"/>
</dbReference>
<dbReference type="CDD" id="cd00139">
    <property type="entry name" value="PIPKc"/>
    <property type="match status" value="1"/>
</dbReference>
<dbReference type="PRINTS" id="PR02001">
    <property type="entry name" value="GCR1CAMPR"/>
</dbReference>
<keyword evidence="3 10" id="KW-0812">Transmembrane</keyword>
<dbReference type="OMA" id="WSGMISL"/>
<evidence type="ECO:0000256" key="10">
    <source>
        <dbReference type="SAM" id="Phobius"/>
    </source>
</evidence>
<feature type="transmembrane region" description="Helical" evidence="10">
    <location>
        <begin position="203"/>
        <end position="220"/>
    </location>
</feature>
<name>A0A151ZHB7_TIELA</name>
<evidence type="ECO:0000256" key="6">
    <source>
        <dbReference type="ARBA" id="ARBA00023136"/>
    </source>
</evidence>
<keyword evidence="4 10" id="KW-1133">Transmembrane helix</keyword>
<evidence type="ECO:0000259" key="13">
    <source>
        <dbReference type="PROSITE" id="PS51455"/>
    </source>
</evidence>
<sequence length="705" mass="80295">MVAKIHILYRTSGSLAFMSLLGALFVIVSFVVTKELRKHPTSMVFFLSICDALFSLKFVITSVLPDSARFQTAGDPACYMQAAAQQFFGLASISWSGMISLNLILQSRRPFEPTNYYAKFYHMAVWGLSIVTSVMMFSFGSIGPSGDGTCWVEEQRSPIRLLFFVPLLLYFSLSISSLVIAAVYSRNQPSNTTFSDRNRKGMLLRMSFYTIVFILCWSGPLAHRIAQVSGKTDNINDPSVLMFLDAIGVSIQGFMNAFIWFSNPSFLKKGFAFLSEFFPSLGKATEKTPLINSLQDESFDPIQFAAALRTNILTCCLRGIALSVTNREPISDHLSPLSQQQISKDHIKCKDSYQTQQPCDRNNNNSNNSSGGLFISERVYTERDLFDLESTSASSHLRFKDYNPYHYAMIRQQQQIDPQEYLESFDSAKFFENLSNQKFSEGKSGSFMCFTPDNKYLIKTVTRQESMLLRKKIDKFHSYFSQNRNSFLLRFYGSYKITMQNDHTLYLSVMSNVFSSVPRGIKLQERYDLKGSTVNRGGAVPYKGSGLGLDNDFVFYKDHLSIDPQHRPIIHDQLKNDAEFLQSLNIMDYSLLIGVIPNQEPVQTQLPPELINERLAQGDYSHGILSQNLEEIYFIGIIDILQLFDMGKKMERFCKVYVVRKNKNNISAIPPDPYKSRFMIRMKQVLNLDGVYNNNNNNNNTLIEI</sequence>
<protein>
    <submittedName>
        <fullName evidence="14">G-protein-coupled receptor family protein</fullName>
    </submittedName>
</protein>
<dbReference type="InterPro" id="IPR017452">
    <property type="entry name" value="GPCR_Rhodpsn_7TM"/>
</dbReference>
<dbReference type="InterPro" id="IPR027483">
    <property type="entry name" value="PInositol-4-P-4/5-kinase_C_sf"/>
</dbReference>
<dbReference type="InterPro" id="IPR000848">
    <property type="entry name" value="GPCR_cAMP"/>
</dbReference>
<feature type="transmembrane region" description="Helical" evidence="10">
    <location>
        <begin position="84"/>
        <end position="105"/>
    </location>
</feature>
<dbReference type="Gene3D" id="3.30.810.10">
    <property type="entry name" value="2-Layer Sandwich"/>
    <property type="match status" value="1"/>
</dbReference>
<dbReference type="GO" id="GO:0007166">
    <property type="term" value="P:cell surface receptor signaling pathway"/>
    <property type="evidence" value="ECO:0007669"/>
    <property type="project" value="InterPro"/>
</dbReference>
<feature type="domain" description="PIPK" evidence="13">
    <location>
        <begin position="337"/>
        <end position="686"/>
    </location>
</feature>
<dbReference type="SUPFAM" id="SSF81321">
    <property type="entry name" value="Family A G protein-coupled receptor-like"/>
    <property type="match status" value="1"/>
</dbReference>
<dbReference type="InterPro" id="IPR000539">
    <property type="entry name" value="Frizzled/Smoothened_7TM"/>
</dbReference>
<evidence type="ECO:0000256" key="1">
    <source>
        <dbReference type="ARBA" id="ARBA00004141"/>
    </source>
</evidence>
<feature type="transmembrane region" description="Helical" evidence="10">
    <location>
        <begin position="44"/>
        <end position="64"/>
    </location>
</feature>
<dbReference type="InterPro" id="IPR017981">
    <property type="entry name" value="GPCR_2-like_7TM"/>
</dbReference>